<reference evidence="2" key="1">
    <citation type="submission" date="2018-12" db="EMBL/GenBank/DDBJ databases">
        <authorList>
            <person name="Sun L."/>
            <person name="Chen Z."/>
        </authorList>
    </citation>
    <scope>NUCLEOTIDE SEQUENCE [LARGE SCALE GENOMIC DNA]</scope>
    <source>
        <strain evidence="2">DSM 16012</strain>
    </source>
</reference>
<evidence type="ECO:0000313" key="3">
    <source>
        <dbReference type="Proteomes" id="UP000273811"/>
    </source>
</evidence>
<protein>
    <recommendedName>
        <fullName evidence="1">DUF2268 domain-containing protein</fullName>
    </recommendedName>
</protein>
<dbReference type="Proteomes" id="UP000273811">
    <property type="component" value="Unassembled WGS sequence"/>
</dbReference>
<gene>
    <name evidence="2" type="ORF">D4N35_001725</name>
</gene>
<name>A0A443J2E3_9BACI</name>
<dbReference type="OrthoDB" id="2449457at2"/>
<dbReference type="RefSeq" id="WP_120069038.1">
    <property type="nucleotide sequence ID" value="NZ_CP126113.1"/>
</dbReference>
<accession>A0A443J2E3</accession>
<keyword evidence="3" id="KW-1185">Reference proteome</keyword>
<dbReference type="Pfam" id="PF10026">
    <property type="entry name" value="DUF2268"/>
    <property type="match status" value="1"/>
</dbReference>
<feature type="domain" description="DUF2268" evidence="1">
    <location>
        <begin position="63"/>
        <end position="252"/>
    </location>
</feature>
<comment type="caution">
    <text evidence="2">The sequence shown here is derived from an EMBL/GenBank/DDBJ whole genome shotgun (WGS) entry which is preliminary data.</text>
</comment>
<evidence type="ECO:0000259" key="1">
    <source>
        <dbReference type="Pfam" id="PF10026"/>
    </source>
</evidence>
<dbReference type="EMBL" id="QYTU02000002">
    <property type="protein sequence ID" value="RWR14525.1"/>
    <property type="molecule type" value="Genomic_DNA"/>
</dbReference>
<dbReference type="AlphaFoldDB" id="A0A443J2E3"/>
<evidence type="ECO:0000313" key="2">
    <source>
        <dbReference type="EMBL" id="RWR14525.1"/>
    </source>
</evidence>
<sequence>MGVIRTDNWMDEHFFNPMELCKLASPDVENHAHYYQYLRRFGMYQPSRRTHDMYTRLKEQKAWEHMEKFYAKYKRLWKAPEVDIYIFPIEPARQFMVDLKGRSGLTFPNKIFLFLSPADDVKVWESLLVHEYHHAVRMNRYKKDPEEYSLLDSLIFEGLAEHAVLKYCGKEYTADWLGFYNQDQLQHFWNRVYKEHLELKKEHPLHDNLLFGRRGIPNMMGYALGADIVKEYAGKKPLTVHESFKVPSERIVENNKAYTRETEQASG</sequence>
<proteinExistence type="predicted"/>
<dbReference type="InterPro" id="IPR018728">
    <property type="entry name" value="DUF2268"/>
</dbReference>
<organism evidence="2 3">
    <name type="scientific">Siminovitchia fortis</name>
    <dbReference type="NCBI Taxonomy" id="254758"/>
    <lineage>
        <taxon>Bacteria</taxon>
        <taxon>Bacillati</taxon>
        <taxon>Bacillota</taxon>
        <taxon>Bacilli</taxon>
        <taxon>Bacillales</taxon>
        <taxon>Bacillaceae</taxon>
        <taxon>Siminovitchia</taxon>
    </lineage>
</organism>